<dbReference type="AlphaFoldDB" id="A0A143Y5G4"/>
<dbReference type="Pfam" id="PF02633">
    <property type="entry name" value="Creatininase"/>
    <property type="match status" value="1"/>
</dbReference>
<gene>
    <name evidence="6" type="ORF">Tpal_288</name>
</gene>
<name>A0A143Y5G4_9LACT</name>
<dbReference type="GO" id="GO:0009231">
    <property type="term" value="P:riboflavin biosynthetic process"/>
    <property type="evidence" value="ECO:0007669"/>
    <property type="project" value="TreeGrafter"/>
</dbReference>
<dbReference type="SUPFAM" id="SSF102215">
    <property type="entry name" value="Creatininase"/>
    <property type="match status" value="1"/>
</dbReference>
<dbReference type="RefSeq" id="WP_087030326.1">
    <property type="nucleotide sequence ID" value="NZ_FJNE01000001.1"/>
</dbReference>
<protein>
    <submittedName>
        <fullName evidence="6">Creatininase/formamide hydrolase</fullName>
    </submittedName>
</protein>
<dbReference type="STRING" id="140314.SAMN04488076_1024"/>
<keyword evidence="4" id="KW-0862">Zinc</keyword>
<organism evidence="6 7">
    <name type="scientific">Trichococcus palustris</name>
    <dbReference type="NCBI Taxonomy" id="140314"/>
    <lineage>
        <taxon>Bacteria</taxon>
        <taxon>Bacillati</taxon>
        <taxon>Bacillota</taxon>
        <taxon>Bacilli</taxon>
        <taxon>Lactobacillales</taxon>
        <taxon>Carnobacteriaceae</taxon>
        <taxon>Trichococcus</taxon>
    </lineage>
</organism>
<dbReference type="InterPro" id="IPR003785">
    <property type="entry name" value="Creatininase/forma_Hydrolase"/>
</dbReference>
<dbReference type="Proteomes" id="UP000242754">
    <property type="component" value="Unassembled WGS sequence"/>
</dbReference>
<evidence type="ECO:0000313" key="7">
    <source>
        <dbReference type="Proteomes" id="UP000242754"/>
    </source>
</evidence>
<dbReference type="PANTHER" id="PTHR35005:SF1">
    <property type="entry name" value="2-AMINO-5-FORMYLAMINO-6-RIBOSYLAMINOPYRIMIDIN-4(3H)-ONE 5'-MONOPHOSPHATE DEFORMYLASE"/>
    <property type="match status" value="1"/>
</dbReference>
<dbReference type="Gene3D" id="3.40.50.10310">
    <property type="entry name" value="Creatininase"/>
    <property type="match status" value="1"/>
</dbReference>
<accession>A0A143Y5G4</accession>
<keyword evidence="3 6" id="KW-0378">Hydrolase</keyword>
<keyword evidence="2" id="KW-0479">Metal-binding</keyword>
<dbReference type="EMBL" id="FJNE01000001">
    <property type="protein sequence ID" value="CZQ82167.1"/>
    <property type="molecule type" value="Genomic_DNA"/>
</dbReference>
<evidence type="ECO:0000256" key="2">
    <source>
        <dbReference type="ARBA" id="ARBA00022723"/>
    </source>
</evidence>
<dbReference type="GO" id="GO:0016811">
    <property type="term" value="F:hydrolase activity, acting on carbon-nitrogen (but not peptide) bonds, in linear amides"/>
    <property type="evidence" value="ECO:0007669"/>
    <property type="project" value="TreeGrafter"/>
</dbReference>
<evidence type="ECO:0000256" key="1">
    <source>
        <dbReference type="ARBA" id="ARBA00001947"/>
    </source>
</evidence>
<dbReference type="OrthoDB" id="9801445at2"/>
<evidence type="ECO:0000313" key="6">
    <source>
        <dbReference type="EMBL" id="CZQ82167.1"/>
    </source>
</evidence>
<reference evidence="6 7" key="1">
    <citation type="submission" date="2016-02" db="EMBL/GenBank/DDBJ databases">
        <authorList>
            <person name="Wen L."/>
            <person name="He K."/>
            <person name="Yang H."/>
        </authorList>
    </citation>
    <scope>NUCLEOTIDE SEQUENCE [LARGE SCALE GENOMIC DNA]</scope>
    <source>
        <strain evidence="6">Trichococcus palustris</strain>
    </source>
</reference>
<dbReference type="InterPro" id="IPR024087">
    <property type="entry name" value="Creatininase-like_sf"/>
</dbReference>
<keyword evidence="7" id="KW-1185">Reference proteome</keyword>
<comment type="similarity">
    <text evidence="5">Belongs to the creatininase superfamily.</text>
</comment>
<evidence type="ECO:0000256" key="3">
    <source>
        <dbReference type="ARBA" id="ARBA00022801"/>
    </source>
</evidence>
<sequence>MKLRSHLLNVLINDEVEAYLKENDVIIVPFGPTELHGGLPLDCETILAEGIALLMAERTNSLVLPHVPYIYSGATASGKGTIQLTVRESADMLQGLAHSLLRSGFKKQIYISLHGPAHISINPVVRDFFDETGVAILYIDGVITAQKSGAFSNPKDMMLNLDKMILGAYKLRNRLDDILLTSDYAEPVTQTPSVFGNLSAQAFQSGATGYYFKEHSDHMATSAIPDIETRDRMAEEGLALLNKMADTIDFPTLLKEMAIQENYLEDVYKRYPHVPAAYKRHKNI</sequence>
<evidence type="ECO:0000256" key="5">
    <source>
        <dbReference type="ARBA" id="ARBA00024029"/>
    </source>
</evidence>
<dbReference type="GO" id="GO:0046872">
    <property type="term" value="F:metal ion binding"/>
    <property type="evidence" value="ECO:0007669"/>
    <property type="project" value="UniProtKB-KW"/>
</dbReference>
<dbReference type="PANTHER" id="PTHR35005">
    <property type="entry name" value="3-DEHYDRO-SCYLLO-INOSOSE HYDROLASE"/>
    <property type="match status" value="1"/>
</dbReference>
<comment type="cofactor">
    <cofactor evidence="1">
        <name>Zn(2+)</name>
        <dbReference type="ChEBI" id="CHEBI:29105"/>
    </cofactor>
</comment>
<evidence type="ECO:0000256" key="4">
    <source>
        <dbReference type="ARBA" id="ARBA00022833"/>
    </source>
</evidence>
<proteinExistence type="inferred from homology"/>